<name>A0A1E8F8W0_9ALTE</name>
<dbReference type="AlphaFoldDB" id="A0A1E8F8W0"/>
<dbReference type="Pfam" id="PF03737">
    <property type="entry name" value="RraA-like"/>
    <property type="match status" value="1"/>
</dbReference>
<comment type="cofactor">
    <cofactor evidence="5">
        <name>Mg(2+)</name>
        <dbReference type="ChEBI" id="CHEBI:18420"/>
    </cofactor>
</comment>
<dbReference type="InterPro" id="IPR036704">
    <property type="entry name" value="RraA/RraA-like_sf"/>
</dbReference>
<comment type="caution">
    <text evidence="6">The sequence shown here is derived from an EMBL/GenBank/DDBJ whole genome shotgun (WGS) entry which is preliminary data.</text>
</comment>
<feature type="binding site" evidence="5">
    <location>
        <begin position="80"/>
        <end position="83"/>
    </location>
    <ligand>
        <name>substrate</name>
    </ligand>
</feature>
<reference evidence="6 7" key="1">
    <citation type="submission" date="2016-09" db="EMBL/GenBank/DDBJ databases">
        <title>Alteromonas lipolytica, a new species isolated from sea water.</title>
        <authorList>
            <person name="Wu Y.-H."/>
            <person name="Cheng H."/>
            <person name="Xu X.-W."/>
        </authorList>
    </citation>
    <scope>NUCLEOTIDE SEQUENCE [LARGE SCALE GENOMIC DNA]</scope>
    <source>
        <strain evidence="6 7">JW12</strain>
    </source>
</reference>
<accession>A0A1E8F8W0</accession>
<keyword evidence="7" id="KW-1185">Reference proteome</keyword>
<dbReference type="EMBL" id="MJIC01000019">
    <property type="protein sequence ID" value="OFI32352.1"/>
    <property type="molecule type" value="Genomic_DNA"/>
</dbReference>
<evidence type="ECO:0000256" key="2">
    <source>
        <dbReference type="ARBA" id="ARBA00016549"/>
    </source>
</evidence>
<protein>
    <recommendedName>
        <fullName evidence="2">Putative 4-hydroxy-4-methyl-2-oxoglutarate aldolase</fullName>
    </recommendedName>
    <alternativeName>
        <fullName evidence="3">Regulator of ribonuclease activity homolog</fullName>
    </alternativeName>
    <alternativeName>
        <fullName evidence="4">RraA-like protein</fullName>
    </alternativeName>
</protein>
<dbReference type="OrthoDB" id="8717144at2"/>
<dbReference type="InterPro" id="IPR005493">
    <property type="entry name" value="RraA/RraA-like"/>
</dbReference>
<sequence>MMTIDYSSVSTCEYADALPREQFMDYAIHSLWQPVPKISGPAFTVKCQPGDHLMLHAAIYRANPGDVIVVEADDQFAVSGGNVCAIAQRRGVAGFVVDGVIRDLAEVREMGFPVFARGVIPKPGAKKCVDPLNQPVNCGGVTVYPGDIIVADEEGIAVIPQATAAEAFEIAKKRADKDSSMTLDEWQANHHNNVEAILTKLGFSDT</sequence>
<gene>
    <name evidence="6" type="ORF">BFC17_07145</name>
</gene>
<evidence type="ECO:0000256" key="3">
    <source>
        <dbReference type="ARBA" id="ARBA00029596"/>
    </source>
</evidence>
<evidence type="ECO:0000256" key="4">
    <source>
        <dbReference type="ARBA" id="ARBA00030169"/>
    </source>
</evidence>
<dbReference type="Gene3D" id="3.50.30.40">
    <property type="entry name" value="Ribonuclease E inhibitor RraA/RraA-like"/>
    <property type="match status" value="1"/>
</dbReference>
<dbReference type="PANTHER" id="PTHR33254">
    <property type="entry name" value="4-HYDROXY-4-METHYL-2-OXOGLUTARATE ALDOLASE 3-RELATED"/>
    <property type="match status" value="1"/>
</dbReference>
<organism evidence="6 7">
    <name type="scientific">Alteromonas lipolytica</name>
    <dbReference type="NCBI Taxonomy" id="1856405"/>
    <lineage>
        <taxon>Bacteria</taxon>
        <taxon>Pseudomonadati</taxon>
        <taxon>Pseudomonadota</taxon>
        <taxon>Gammaproteobacteria</taxon>
        <taxon>Alteromonadales</taxon>
        <taxon>Alteromonadaceae</taxon>
        <taxon>Alteromonas/Salinimonas group</taxon>
        <taxon>Alteromonas</taxon>
    </lineage>
</organism>
<dbReference type="STRING" id="1856405.BFC17_07145"/>
<dbReference type="CDD" id="cd16841">
    <property type="entry name" value="RraA_family"/>
    <property type="match status" value="1"/>
</dbReference>
<feature type="binding site" evidence="5">
    <location>
        <position position="103"/>
    </location>
    <ligand>
        <name>Mg(2+)</name>
        <dbReference type="ChEBI" id="CHEBI:18420"/>
    </ligand>
</feature>
<evidence type="ECO:0000256" key="1">
    <source>
        <dbReference type="ARBA" id="ARBA00001968"/>
    </source>
</evidence>
<feature type="binding site" evidence="5">
    <location>
        <position position="102"/>
    </location>
    <ligand>
        <name>substrate</name>
    </ligand>
</feature>
<dbReference type="SUPFAM" id="SSF89562">
    <property type="entry name" value="RraA-like"/>
    <property type="match status" value="1"/>
</dbReference>
<dbReference type="Proteomes" id="UP000176037">
    <property type="component" value="Unassembled WGS sequence"/>
</dbReference>
<keyword evidence="5" id="KW-0460">Magnesium</keyword>
<dbReference type="GO" id="GO:0046872">
    <property type="term" value="F:metal ion binding"/>
    <property type="evidence" value="ECO:0007669"/>
    <property type="project" value="UniProtKB-KW"/>
</dbReference>
<evidence type="ECO:0000313" key="7">
    <source>
        <dbReference type="Proteomes" id="UP000176037"/>
    </source>
</evidence>
<evidence type="ECO:0000313" key="6">
    <source>
        <dbReference type="EMBL" id="OFI32352.1"/>
    </source>
</evidence>
<keyword evidence="5" id="KW-0479">Metal-binding</keyword>
<proteinExistence type="predicted"/>
<comment type="cofactor">
    <cofactor evidence="1">
        <name>a divalent metal cation</name>
        <dbReference type="ChEBI" id="CHEBI:60240"/>
    </cofactor>
</comment>
<evidence type="ECO:0000256" key="5">
    <source>
        <dbReference type="PIRSR" id="PIRSR605493-1"/>
    </source>
</evidence>
<dbReference type="PANTHER" id="PTHR33254:SF4">
    <property type="entry name" value="4-HYDROXY-4-METHYL-2-OXOGLUTARATE ALDOLASE 3-RELATED"/>
    <property type="match status" value="1"/>
</dbReference>